<gene>
    <name evidence="3" type="ORF">K2U94_19865</name>
</gene>
<proteinExistence type="predicted"/>
<reference evidence="3" key="1">
    <citation type="journal article" date="2022" name="ISME J.">
        <title>Identification of active gaseous-alkane degraders at natural gas seeps.</title>
        <authorList>
            <person name="Farhan Ul Haque M."/>
            <person name="Hernandez M."/>
            <person name="Crombie A.T."/>
            <person name="Murrell J.C."/>
        </authorList>
    </citation>
    <scope>NUCLEOTIDE SEQUENCE</scope>
    <source>
        <strain evidence="3">PC2</strain>
    </source>
</reference>
<dbReference type="InterPro" id="IPR003430">
    <property type="entry name" value="Phenol_Hydrox"/>
</dbReference>
<dbReference type="SUPFAM" id="SSF47240">
    <property type="entry name" value="Ferritin-like"/>
    <property type="match status" value="1"/>
</dbReference>
<dbReference type="Gene3D" id="1.10.620.20">
    <property type="entry name" value="Ribonucleotide Reductase, subunit A"/>
    <property type="match status" value="1"/>
</dbReference>
<keyword evidence="4" id="KW-1185">Reference proteome</keyword>
<dbReference type="PIRSF" id="PIRSF000040">
    <property type="entry name" value="MMOH_comp"/>
    <property type="match status" value="1"/>
</dbReference>
<keyword evidence="2 3" id="KW-0503">Monooxygenase</keyword>
<name>A0ABS9ZDY1_9HYPH</name>
<accession>A0ABS9ZDY1</accession>
<evidence type="ECO:0000256" key="1">
    <source>
        <dbReference type="ARBA" id="ARBA00023002"/>
    </source>
</evidence>
<dbReference type="RefSeq" id="WP_243069015.1">
    <property type="nucleotide sequence ID" value="NZ_JAIVFK010000018.1"/>
</dbReference>
<comment type="caution">
    <text evidence="3">The sequence shown here is derived from an EMBL/GenBank/DDBJ whole genome shotgun (WGS) entry which is preliminary data.</text>
</comment>
<dbReference type="Proteomes" id="UP001139104">
    <property type="component" value="Unassembled WGS sequence"/>
</dbReference>
<dbReference type="InterPro" id="IPR012348">
    <property type="entry name" value="RNR-like"/>
</dbReference>
<sequence length="391" mass="44967">MSSQLFVRGMVDPERQSLIQALVPEKPLEAKRDHIPFAKRGWRRLTEYEAVMLHAQNSHDAVPGSQEVGETVQKWPGGRSNYSIESTAILSGNWYYFRDPAKRWFMPYVKQKAEEGQVVERAMKSWAESGDHKMMNTAWRQNILAKHYPAMLFNEFGLFNAHSSTVFSTLGDLVRTWIAQAGFDKNDEAQMIQMQRVLLSKVFPDFDPSTDSGKQAWTKGEAWKPGREFVERIWGETYDWVEQLWAIHGIYDDIFGQFVRREFFQRLAGIHGDSLTSLVQGQALTYHQQATDGLQALCLKMLVKDEPVYGAHNRRYLRAWTDRHLPQTIAALKAFISIYKEVPVKVDGFTCRAGVQASVERVLDGWAQRFAEPLDYKFDRDALVAEVMLGY</sequence>
<dbReference type="GO" id="GO:0004497">
    <property type="term" value="F:monooxygenase activity"/>
    <property type="evidence" value="ECO:0007669"/>
    <property type="project" value="UniProtKB-KW"/>
</dbReference>
<keyword evidence="1" id="KW-0560">Oxidoreductase</keyword>
<evidence type="ECO:0000313" key="4">
    <source>
        <dbReference type="Proteomes" id="UP001139104"/>
    </source>
</evidence>
<evidence type="ECO:0000256" key="2">
    <source>
        <dbReference type="ARBA" id="ARBA00023033"/>
    </source>
</evidence>
<protein>
    <submittedName>
        <fullName evidence="3">Methane monooxygenase</fullName>
    </submittedName>
</protein>
<evidence type="ECO:0000313" key="3">
    <source>
        <dbReference type="EMBL" id="MCI4684991.1"/>
    </source>
</evidence>
<dbReference type="EMBL" id="JAIVFP010000002">
    <property type="protein sequence ID" value="MCI4684991.1"/>
    <property type="molecule type" value="Genomic_DNA"/>
</dbReference>
<dbReference type="Pfam" id="PF02332">
    <property type="entry name" value="Phenol_Hydrox"/>
    <property type="match status" value="1"/>
</dbReference>
<dbReference type="InterPro" id="IPR012078">
    <property type="entry name" value="MP_mOase_hydro"/>
</dbReference>
<dbReference type="InterPro" id="IPR009078">
    <property type="entry name" value="Ferritin-like_SF"/>
</dbReference>
<organism evidence="3 4">
    <name type="scientific">Candidatus Rhodoblastus alkanivorans</name>
    <dbReference type="NCBI Taxonomy" id="2954117"/>
    <lineage>
        <taxon>Bacteria</taxon>
        <taxon>Pseudomonadati</taxon>
        <taxon>Pseudomonadota</taxon>
        <taxon>Alphaproteobacteria</taxon>
        <taxon>Hyphomicrobiales</taxon>
        <taxon>Rhodoblastaceae</taxon>
        <taxon>Rhodoblastus</taxon>
    </lineage>
</organism>